<feature type="compositionally biased region" description="Basic and acidic residues" evidence="15">
    <location>
        <begin position="61"/>
        <end position="92"/>
    </location>
</feature>
<accession>H9C3S4</accession>
<dbReference type="GO" id="GO:0098552">
    <property type="term" value="C:side of membrane"/>
    <property type="evidence" value="ECO:0007669"/>
    <property type="project" value="UniProtKB-KW"/>
</dbReference>
<feature type="signal peptide" evidence="14">
    <location>
        <begin position="1"/>
        <end position="22"/>
    </location>
</feature>
<evidence type="ECO:0000256" key="16">
    <source>
        <dbReference type="SAM" id="Phobius"/>
    </source>
</evidence>
<organism evidence="17">
    <name type="scientific">Plasmodium knowlesi</name>
    <dbReference type="NCBI Taxonomy" id="5850"/>
    <lineage>
        <taxon>Eukaryota</taxon>
        <taxon>Sar</taxon>
        <taxon>Alveolata</taxon>
        <taxon>Apicomplexa</taxon>
        <taxon>Aconoidasida</taxon>
        <taxon>Haemosporida</taxon>
        <taxon>Plasmodiidae</taxon>
        <taxon>Plasmodium</taxon>
        <taxon>Plasmodium (Plasmodium)</taxon>
    </lineage>
</organism>
<keyword evidence="11 14" id="KW-0325">Glycoprotein</keyword>
<dbReference type="PROSITE" id="PS50092">
    <property type="entry name" value="TSP1"/>
    <property type="match status" value="1"/>
</dbReference>
<dbReference type="GO" id="GO:0009986">
    <property type="term" value="C:cell surface"/>
    <property type="evidence" value="ECO:0007669"/>
    <property type="project" value="UniProtKB-UniRule"/>
</dbReference>
<evidence type="ECO:0000256" key="15">
    <source>
        <dbReference type="SAM" id="MobiDB-lite"/>
    </source>
</evidence>
<evidence type="ECO:0000256" key="8">
    <source>
        <dbReference type="ARBA" id="ARBA00022737"/>
    </source>
</evidence>
<feature type="region of interest" description="Disordered" evidence="15">
    <location>
        <begin position="50"/>
        <end position="213"/>
    </location>
</feature>
<feature type="compositionally biased region" description="Gly residues" evidence="15">
    <location>
        <begin position="185"/>
        <end position="202"/>
    </location>
</feature>
<dbReference type="Pfam" id="PF00090">
    <property type="entry name" value="TSP_1"/>
    <property type="match status" value="1"/>
</dbReference>
<comment type="similarity">
    <text evidence="2 14">Belongs to the plasmodium circumsporozoite protein family.</text>
</comment>
<dbReference type="EMBL" id="JQ219917">
    <property type="protein sequence ID" value="AFD97239.1"/>
    <property type="molecule type" value="Genomic_DNA"/>
</dbReference>
<dbReference type="AlphaFoldDB" id="H9C3S4"/>
<comment type="domain">
    <text evidence="14">The N-terminus is involved in the initial binding to heparan sulfate proteoglycans (HSPGs) on the surface of host hepatocytes. The N-terminus masks the TSP type-1 (TSR) domain which maintains the sporozoites in a migratory state, enabling them to complete their journey to the salivary gland in the mosquito vector and then to the host liver. The unmasking of the TSP type-1 (TSR) domain when the sporozoite interacts with the host hepatocyte also protects sporozoites from host antibodies.</text>
</comment>
<dbReference type="GO" id="GO:0005886">
    <property type="term" value="C:plasma membrane"/>
    <property type="evidence" value="ECO:0007669"/>
    <property type="project" value="UniProtKB-SubCell"/>
</dbReference>
<keyword evidence="10 14" id="KW-1015">Disulfide bond</keyword>
<evidence type="ECO:0000256" key="14">
    <source>
        <dbReference type="RuleBase" id="RU369056"/>
    </source>
</evidence>
<feature type="transmembrane region" description="Helical" evidence="16">
    <location>
        <begin position="276"/>
        <end position="296"/>
    </location>
</feature>
<name>H9C3S4_PLAKN</name>
<evidence type="ECO:0000256" key="10">
    <source>
        <dbReference type="ARBA" id="ARBA00023157"/>
    </source>
</evidence>
<keyword evidence="12 14" id="KW-0449">Lipoprotein</keyword>
<keyword evidence="7 14" id="KW-0732">Signal</keyword>
<proteinExistence type="inferred from homology"/>
<comment type="subcellular location">
    <subcellularLocation>
        <location evidence="14">Cell membrane</location>
        <topology evidence="14">Lipid-anchor</topology>
        <topology evidence="14">GPI-anchor</topology>
    </subcellularLocation>
    <subcellularLocation>
        <location evidence="1 14">Cytoplasm</location>
    </subcellularLocation>
    <text evidence="14">Localizes to the cytoplasm and the cell membrane in oocysts at day 6 post infection and then gradually distributes over the entire cell surface of the sporoblast and the budding sporozoites.</text>
</comment>
<dbReference type="PRINTS" id="PR01303">
    <property type="entry name" value="CRCMSPRZOITE"/>
</dbReference>
<dbReference type="GO" id="GO:0005737">
    <property type="term" value="C:cytoplasm"/>
    <property type="evidence" value="ECO:0007669"/>
    <property type="project" value="UniProtKB-SubCell"/>
</dbReference>
<evidence type="ECO:0000256" key="6">
    <source>
        <dbReference type="ARBA" id="ARBA00022622"/>
    </source>
</evidence>
<evidence type="ECO:0000256" key="11">
    <source>
        <dbReference type="ARBA" id="ARBA00023180"/>
    </source>
</evidence>
<evidence type="ECO:0000256" key="2">
    <source>
        <dbReference type="ARBA" id="ARBA00006241"/>
    </source>
</evidence>
<keyword evidence="6 14" id="KW-0336">GPI-anchor</keyword>
<gene>
    <name evidence="17" type="primary">csp</name>
</gene>
<evidence type="ECO:0000256" key="3">
    <source>
        <dbReference type="ARBA" id="ARBA00022475"/>
    </source>
</evidence>
<keyword evidence="4 14" id="KW-0963">Cytoplasm</keyword>
<comment type="domain">
    <text evidence="14">The TSP type-1 (TSR) domain is required for sporozoite development and invasion. CSP has two conformational states, an adhesive conformation in which the TSP type-1 (TSR) domain is exposed and a nonadhesive conformation in which the TSR is masked by the N-terminus. TSR-exposed conformation occurs during sporozoite development in the oocyst in the mosquito vector and during host hepatocyte invasion. TSR-masked conformation occurs during sporozoite migration through the hemolymph to salivary glands in the mosquito vector and in the host dermis.</text>
</comment>
<evidence type="ECO:0000256" key="7">
    <source>
        <dbReference type="ARBA" id="ARBA00022729"/>
    </source>
</evidence>
<protein>
    <recommendedName>
        <fullName evidence="14">Circumsporozoite protein</fullName>
        <shortName evidence="14">CS</shortName>
    </recommendedName>
    <component>
        <recommendedName>
            <fullName evidence="14">Circumsporozoite protein C-terminus</fullName>
        </recommendedName>
    </component>
</protein>
<dbReference type="SMART" id="SM00209">
    <property type="entry name" value="TSP1"/>
    <property type="match status" value="1"/>
</dbReference>
<evidence type="ECO:0000256" key="13">
    <source>
        <dbReference type="ARBA" id="ARBA00045806"/>
    </source>
</evidence>
<evidence type="ECO:0000256" key="5">
    <source>
        <dbReference type="ARBA" id="ARBA00022522"/>
    </source>
</evidence>
<dbReference type="Gene3D" id="2.20.100.10">
    <property type="entry name" value="Thrombospondin type-1 (TSP1) repeat"/>
    <property type="match status" value="1"/>
</dbReference>
<keyword evidence="3 14" id="KW-1003">Cell membrane</keyword>
<comment type="function">
    <text evidence="13 14">Essential sporozoite protein. In the mosquito vector, required for sporozoite development in the oocyst, migration through the vector hemolymph and entry into the vector salivary glands. In the vertebrate host, required for sporozoite migration through the host dermis and infection of host hepatocytes. Binds to highly sulfated heparan sulfate proteoglycans (HSPGs) on the surface of host hepatocytes.</text>
</comment>
<keyword evidence="9 14" id="KW-0472">Membrane</keyword>
<sequence length="297" mass="31377">MKNFILLAVSSILLVDLLPTHFEHNVDLSRAINVNGVSFNNVDTSSLGAAQVRQSASRGRGLGEKPKEGADKEKKKEKEEEPKKPNENKLKQPDTVPGGEEPAPGREQPAPGREEPAPGREQPAPGREEPAPGREQPAPGREEPAPGREQPAPGREQPAPGREEPAPGREQPAPGREEPAPAPGAGAGDGARGGNAGAGKGQGQNNQGANVPNEKVVNDYLHKIRSSVTTEWTPCSVTCGNGVRIRRKGHAGNKKAEDLTMDDLEVEACVMDKCAGIFNVVSNSLGLVILLVLALFN</sequence>
<dbReference type="SUPFAM" id="SSF82895">
    <property type="entry name" value="TSP-1 type 1 repeat"/>
    <property type="match status" value="1"/>
</dbReference>
<evidence type="ECO:0000256" key="4">
    <source>
        <dbReference type="ARBA" id="ARBA00022490"/>
    </source>
</evidence>
<keyword evidence="5 14" id="KW-0748">Sporozoite</keyword>
<dbReference type="InterPro" id="IPR000884">
    <property type="entry name" value="TSP1_rpt"/>
</dbReference>
<keyword evidence="16" id="KW-1133">Transmembrane helix</keyword>
<evidence type="ECO:0000256" key="12">
    <source>
        <dbReference type="ARBA" id="ARBA00023288"/>
    </source>
</evidence>
<dbReference type="InterPro" id="IPR036383">
    <property type="entry name" value="TSP1_rpt_sf"/>
</dbReference>
<reference evidence="17" key="1">
    <citation type="submission" date="2011-12" db="EMBL/GenBank/DDBJ databases">
        <title>Identification and molecular characterization of simian malaria parasites in wild monkeys of Singapore.</title>
        <authorList>
            <person name="Li I."/>
            <person name="Tan C.H."/>
            <person name="Wong J."/>
            <person name="Lee V."/>
            <person name="Ng L.C."/>
        </authorList>
    </citation>
    <scope>NUCLEOTIDE SEQUENCE</scope>
    <source>
        <strain evidence="17">SGEHIWM26-Y09-98</strain>
    </source>
</reference>
<feature type="chain" id="PRO_5035961182" description="Circumsporozoite protein" evidence="14">
    <location>
        <begin position="23"/>
        <end position="297"/>
    </location>
</feature>
<keyword evidence="8" id="KW-0677">Repeat</keyword>
<comment type="function">
    <molecule>Circumsporozoite protein C-terminus</molecule>
    <text evidence="14">In the vertebrate host, binds to highly sulfated heparan sulfate proteoglycans (HSPGs) on the surface of host hepatocytes and is required for sporozoite invasion of the host hepatocytes.</text>
</comment>
<evidence type="ECO:0000256" key="9">
    <source>
        <dbReference type="ARBA" id="ARBA00023136"/>
    </source>
</evidence>
<evidence type="ECO:0000256" key="1">
    <source>
        <dbReference type="ARBA" id="ARBA00004496"/>
    </source>
</evidence>
<comment type="domain">
    <text evidence="14">The GPI-anchor is essential for cell membrane localization and for sporozoite formation inside the oocyst.</text>
</comment>
<keyword evidence="16" id="KW-0812">Transmembrane</keyword>
<dbReference type="InterPro" id="IPR003067">
    <property type="entry name" value="Crcmsprzoite"/>
</dbReference>
<evidence type="ECO:0000313" key="17">
    <source>
        <dbReference type="EMBL" id="AFD97239.1"/>
    </source>
</evidence>